<proteinExistence type="predicted"/>
<sequence length="44" mass="4787">MVSTPEFDGRCAFATKLLFRLVPGSAERAEAHWVRDQPQGGPTG</sequence>
<keyword evidence="2" id="KW-1185">Reference proteome</keyword>
<name>A0ABP5CJM1_9ACTN</name>
<gene>
    <name evidence="1" type="ORF">GCM10009798_26520</name>
</gene>
<dbReference type="RefSeq" id="WP_344045395.1">
    <property type="nucleotide sequence ID" value="NZ_BAAAPB010000002.1"/>
</dbReference>
<evidence type="ECO:0000313" key="1">
    <source>
        <dbReference type="EMBL" id="GAA1964972.1"/>
    </source>
</evidence>
<organism evidence="1 2">
    <name type="scientific">Nocardioides panacihumi</name>
    <dbReference type="NCBI Taxonomy" id="400774"/>
    <lineage>
        <taxon>Bacteria</taxon>
        <taxon>Bacillati</taxon>
        <taxon>Actinomycetota</taxon>
        <taxon>Actinomycetes</taxon>
        <taxon>Propionibacteriales</taxon>
        <taxon>Nocardioidaceae</taxon>
        <taxon>Nocardioides</taxon>
    </lineage>
</organism>
<comment type="caution">
    <text evidence="1">The sequence shown here is derived from an EMBL/GenBank/DDBJ whole genome shotgun (WGS) entry which is preliminary data.</text>
</comment>
<evidence type="ECO:0000313" key="2">
    <source>
        <dbReference type="Proteomes" id="UP001500571"/>
    </source>
</evidence>
<reference evidence="2" key="1">
    <citation type="journal article" date="2019" name="Int. J. Syst. Evol. Microbiol.">
        <title>The Global Catalogue of Microorganisms (GCM) 10K type strain sequencing project: providing services to taxonomists for standard genome sequencing and annotation.</title>
        <authorList>
            <consortium name="The Broad Institute Genomics Platform"/>
            <consortium name="The Broad Institute Genome Sequencing Center for Infectious Disease"/>
            <person name="Wu L."/>
            <person name="Ma J."/>
        </authorList>
    </citation>
    <scope>NUCLEOTIDE SEQUENCE [LARGE SCALE GENOMIC DNA]</scope>
    <source>
        <strain evidence="2">JCM 15309</strain>
    </source>
</reference>
<accession>A0ABP5CJM1</accession>
<protein>
    <submittedName>
        <fullName evidence="1">Uncharacterized protein</fullName>
    </submittedName>
</protein>
<dbReference type="Proteomes" id="UP001500571">
    <property type="component" value="Unassembled WGS sequence"/>
</dbReference>
<dbReference type="EMBL" id="BAAAPB010000002">
    <property type="protein sequence ID" value="GAA1964972.1"/>
    <property type="molecule type" value="Genomic_DNA"/>
</dbReference>